<dbReference type="PANTHER" id="PTHR33484:SF12">
    <property type="entry name" value="AP2_ERF DOMAIN-CONTAINING PROTEIN"/>
    <property type="match status" value="1"/>
</dbReference>
<reference evidence="1 2" key="1">
    <citation type="submission" date="2019-12" db="EMBL/GenBank/DDBJ databases">
        <authorList>
            <person name="Alioto T."/>
            <person name="Alioto T."/>
            <person name="Gomez Garrido J."/>
        </authorList>
    </citation>
    <scope>NUCLEOTIDE SEQUENCE [LARGE SCALE GENOMIC DNA]</scope>
</reference>
<dbReference type="Proteomes" id="UP000594638">
    <property type="component" value="Unassembled WGS sequence"/>
</dbReference>
<protein>
    <submittedName>
        <fullName evidence="1">Uncharacterized protein</fullName>
    </submittedName>
</protein>
<dbReference type="Gramene" id="OE9A083969T1">
    <property type="protein sequence ID" value="OE9A083969C1"/>
    <property type="gene ID" value="OE9A083969"/>
</dbReference>
<evidence type="ECO:0000313" key="2">
    <source>
        <dbReference type="Proteomes" id="UP000594638"/>
    </source>
</evidence>
<dbReference type="PANTHER" id="PTHR33484">
    <property type="entry name" value="BNAC07G33360D PROTEIN"/>
    <property type="match status" value="1"/>
</dbReference>
<sequence length="89" mass="10323">MSSEEDLVRIGEEGFAILDACLGKKGRSNLQKPHVTREPNPICLYRYQPQQARVCQVKPDEIMNSYEVLRFYEGEMVKDHTRKSQAMAY</sequence>
<dbReference type="OrthoDB" id="911156at2759"/>
<evidence type="ECO:0000313" key="1">
    <source>
        <dbReference type="EMBL" id="CAA3029798.1"/>
    </source>
</evidence>
<gene>
    <name evidence="1" type="ORF">OLEA9_A083969</name>
</gene>
<dbReference type="AlphaFoldDB" id="A0A8S0VJ97"/>
<accession>A0A8S0VJ97</accession>
<comment type="caution">
    <text evidence="1">The sequence shown here is derived from an EMBL/GenBank/DDBJ whole genome shotgun (WGS) entry which is preliminary data.</text>
</comment>
<dbReference type="EMBL" id="CACTIH010009331">
    <property type="protein sequence ID" value="CAA3029798.1"/>
    <property type="molecule type" value="Genomic_DNA"/>
</dbReference>
<organism evidence="1 2">
    <name type="scientific">Olea europaea subsp. europaea</name>
    <dbReference type="NCBI Taxonomy" id="158383"/>
    <lineage>
        <taxon>Eukaryota</taxon>
        <taxon>Viridiplantae</taxon>
        <taxon>Streptophyta</taxon>
        <taxon>Embryophyta</taxon>
        <taxon>Tracheophyta</taxon>
        <taxon>Spermatophyta</taxon>
        <taxon>Magnoliopsida</taxon>
        <taxon>eudicotyledons</taxon>
        <taxon>Gunneridae</taxon>
        <taxon>Pentapetalae</taxon>
        <taxon>asterids</taxon>
        <taxon>lamiids</taxon>
        <taxon>Lamiales</taxon>
        <taxon>Oleaceae</taxon>
        <taxon>Oleeae</taxon>
        <taxon>Olea</taxon>
    </lineage>
</organism>
<proteinExistence type="predicted"/>
<keyword evidence="2" id="KW-1185">Reference proteome</keyword>
<name>A0A8S0VJ97_OLEEU</name>